<dbReference type="EMBL" id="SLXP01000005">
    <property type="protein sequence ID" value="TCP41329.1"/>
    <property type="molecule type" value="Genomic_DNA"/>
</dbReference>
<keyword evidence="6" id="KW-1185">Reference proteome</keyword>
<dbReference type="InterPro" id="IPR023214">
    <property type="entry name" value="HAD_sf"/>
</dbReference>
<dbReference type="SUPFAM" id="SSF56784">
    <property type="entry name" value="HAD-like"/>
    <property type="match status" value="1"/>
</dbReference>
<dbReference type="PANTHER" id="PTHR43434:SF1">
    <property type="entry name" value="PHOSPHOGLYCOLATE PHOSPHATASE"/>
    <property type="match status" value="1"/>
</dbReference>
<dbReference type="InterPro" id="IPR050155">
    <property type="entry name" value="HAD-like_hydrolase_sf"/>
</dbReference>
<reference evidence="5 6" key="1">
    <citation type="submission" date="2019-03" db="EMBL/GenBank/DDBJ databases">
        <title>Genomic Encyclopedia of Type Strains, Phase IV (KMG-IV): sequencing the most valuable type-strain genomes for metagenomic binning, comparative biology and taxonomic classification.</title>
        <authorList>
            <person name="Goeker M."/>
        </authorList>
    </citation>
    <scope>NUCLEOTIDE SEQUENCE [LARGE SCALE GENOMIC DNA]</scope>
    <source>
        <strain evidence="5 6">DSM 18063</strain>
    </source>
</reference>
<comment type="caution">
    <text evidence="5">The sequence shown here is derived from an EMBL/GenBank/DDBJ whole genome shotgun (WGS) entry which is preliminary data.</text>
</comment>
<dbReference type="InterPro" id="IPR023198">
    <property type="entry name" value="PGP-like_dom2"/>
</dbReference>
<dbReference type="EC" id="3.1.3.18" evidence="4"/>
<dbReference type="InterPro" id="IPR036412">
    <property type="entry name" value="HAD-like_sf"/>
</dbReference>
<dbReference type="Gene3D" id="3.40.50.1000">
    <property type="entry name" value="HAD superfamily/HAD-like"/>
    <property type="match status" value="1"/>
</dbReference>
<accession>A0A4R2PZ52</accession>
<dbReference type="Pfam" id="PF00702">
    <property type="entry name" value="Hydrolase"/>
    <property type="match status" value="1"/>
</dbReference>
<evidence type="ECO:0000256" key="2">
    <source>
        <dbReference type="ARBA" id="ARBA00004818"/>
    </source>
</evidence>
<comment type="catalytic activity">
    <reaction evidence="1">
        <text>2-phosphoglycolate + H2O = glycolate + phosphate</text>
        <dbReference type="Rhea" id="RHEA:14369"/>
        <dbReference type="ChEBI" id="CHEBI:15377"/>
        <dbReference type="ChEBI" id="CHEBI:29805"/>
        <dbReference type="ChEBI" id="CHEBI:43474"/>
        <dbReference type="ChEBI" id="CHEBI:58033"/>
        <dbReference type="EC" id="3.1.3.18"/>
    </reaction>
</comment>
<dbReference type="SFLD" id="SFLDS00003">
    <property type="entry name" value="Haloacid_Dehalogenase"/>
    <property type="match status" value="1"/>
</dbReference>
<gene>
    <name evidence="5" type="ORF">EV662_10575</name>
</gene>
<protein>
    <recommendedName>
        <fullName evidence="4">phosphoglycolate phosphatase</fullName>
        <ecNumber evidence="4">3.1.3.18</ecNumber>
    </recommendedName>
</protein>
<evidence type="ECO:0000256" key="3">
    <source>
        <dbReference type="ARBA" id="ARBA00006171"/>
    </source>
</evidence>
<sequence>MEDRYRGKMAMMDRITAILFDKDGTLFDFQASWGGWAARLLEGLAAGDHGRHAALAAAVGFDTATRRFRRDSIAIASTAEEIARRMVPHLPGHRVDDLVASMNAQAAAARMVPAVPLGPLMDGLAARGLALGVATNEAEAPARAHLAAAGIADRVDFVAGCDSGHGAKPAPGQLLAFAAAVGRRPGEVLMVGDSRHDLLAGRRAGMATAAVLTGIAAAEDLADLADAVLPDIGHLPDFLDRLAGLPPRA</sequence>
<dbReference type="GO" id="GO:0006281">
    <property type="term" value="P:DNA repair"/>
    <property type="evidence" value="ECO:0007669"/>
    <property type="project" value="TreeGrafter"/>
</dbReference>
<comment type="pathway">
    <text evidence="2">Organic acid metabolism; glycolate biosynthesis; glycolate from 2-phosphoglycolate: step 1/1.</text>
</comment>
<dbReference type="SFLD" id="SFLDG01129">
    <property type="entry name" value="C1.5:_HAD__Beta-PGM__Phosphata"/>
    <property type="match status" value="1"/>
</dbReference>
<dbReference type="AlphaFoldDB" id="A0A4R2PZ52"/>
<dbReference type="Gene3D" id="1.10.150.240">
    <property type="entry name" value="Putative phosphatase, domain 2"/>
    <property type="match status" value="1"/>
</dbReference>
<comment type="similarity">
    <text evidence="3">Belongs to the HAD-like hydrolase superfamily. CbbY/CbbZ/Gph/YieH family.</text>
</comment>
<dbReference type="GO" id="GO:0008967">
    <property type="term" value="F:phosphoglycolate phosphatase activity"/>
    <property type="evidence" value="ECO:0007669"/>
    <property type="project" value="UniProtKB-EC"/>
</dbReference>
<evidence type="ECO:0000256" key="4">
    <source>
        <dbReference type="ARBA" id="ARBA00013078"/>
    </source>
</evidence>
<name>A0A4R2PZ52_9RHOB</name>
<dbReference type="GO" id="GO:0005829">
    <property type="term" value="C:cytosol"/>
    <property type="evidence" value="ECO:0007669"/>
    <property type="project" value="TreeGrafter"/>
</dbReference>
<dbReference type="PANTHER" id="PTHR43434">
    <property type="entry name" value="PHOSPHOGLYCOLATE PHOSPHATASE"/>
    <property type="match status" value="1"/>
</dbReference>
<evidence type="ECO:0000313" key="6">
    <source>
        <dbReference type="Proteomes" id="UP000294835"/>
    </source>
</evidence>
<evidence type="ECO:0000313" key="5">
    <source>
        <dbReference type="EMBL" id="TCP41329.1"/>
    </source>
</evidence>
<organism evidence="5 6">
    <name type="scientific">Rhodovulum marinum</name>
    <dbReference type="NCBI Taxonomy" id="320662"/>
    <lineage>
        <taxon>Bacteria</taxon>
        <taxon>Pseudomonadati</taxon>
        <taxon>Pseudomonadota</taxon>
        <taxon>Alphaproteobacteria</taxon>
        <taxon>Rhodobacterales</taxon>
        <taxon>Paracoccaceae</taxon>
        <taxon>Rhodovulum</taxon>
    </lineage>
</organism>
<proteinExistence type="inferred from homology"/>
<evidence type="ECO:0000256" key="1">
    <source>
        <dbReference type="ARBA" id="ARBA00000830"/>
    </source>
</evidence>
<dbReference type="Proteomes" id="UP000294835">
    <property type="component" value="Unassembled WGS sequence"/>
</dbReference>